<keyword evidence="3" id="KW-1185">Reference proteome</keyword>
<keyword evidence="1" id="KW-0812">Transmembrane</keyword>
<name>A0AAD5JC98_ACENE</name>
<proteinExistence type="predicted"/>
<keyword evidence="1" id="KW-0472">Membrane</keyword>
<dbReference type="Proteomes" id="UP001064489">
    <property type="component" value="Chromosome 1"/>
</dbReference>
<reference evidence="2" key="2">
    <citation type="submission" date="2023-02" db="EMBL/GenBank/DDBJ databases">
        <authorList>
            <person name="Swenson N.G."/>
            <person name="Wegrzyn J.L."/>
            <person name="Mcevoy S.L."/>
        </authorList>
    </citation>
    <scope>NUCLEOTIDE SEQUENCE</scope>
    <source>
        <strain evidence="2">91603</strain>
        <tissue evidence="2">Leaf</tissue>
    </source>
</reference>
<dbReference type="EMBL" id="JAJSOW010000003">
    <property type="protein sequence ID" value="KAI9194103.1"/>
    <property type="molecule type" value="Genomic_DNA"/>
</dbReference>
<feature type="transmembrane region" description="Helical" evidence="1">
    <location>
        <begin position="20"/>
        <end position="36"/>
    </location>
</feature>
<evidence type="ECO:0000256" key="1">
    <source>
        <dbReference type="SAM" id="Phobius"/>
    </source>
</evidence>
<reference evidence="2" key="1">
    <citation type="journal article" date="2022" name="Plant J.">
        <title>Strategies of tolerance reflected in two North American maple genomes.</title>
        <authorList>
            <person name="McEvoy S.L."/>
            <person name="Sezen U.U."/>
            <person name="Trouern-Trend A."/>
            <person name="McMahon S.M."/>
            <person name="Schaberg P.G."/>
            <person name="Yang J."/>
            <person name="Wegrzyn J.L."/>
            <person name="Swenson N.G."/>
        </authorList>
    </citation>
    <scope>NUCLEOTIDE SEQUENCE</scope>
    <source>
        <strain evidence="2">91603</strain>
    </source>
</reference>
<evidence type="ECO:0000313" key="3">
    <source>
        <dbReference type="Proteomes" id="UP001064489"/>
    </source>
</evidence>
<evidence type="ECO:0000313" key="2">
    <source>
        <dbReference type="EMBL" id="KAI9194103.1"/>
    </source>
</evidence>
<sequence>MVELSTTVGLLMMESMMVEVADVCSLFVLLILIVSWRSEICISPPDENGVLPLSLVLPPIRVFLSFQAHYNQMIGKWLICTWMLSSGRLLASIGPPVFNNNSRPTIPDTIK</sequence>
<comment type="caution">
    <text evidence="2">The sequence shown here is derived from an EMBL/GenBank/DDBJ whole genome shotgun (WGS) entry which is preliminary data.</text>
</comment>
<organism evidence="2 3">
    <name type="scientific">Acer negundo</name>
    <name type="common">Box elder</name>
    <dbReference type="NCBI Taxonomy" id="4023"/>
    <lineage>
        <taxon>Eukaryota</taxon>
        <taxon>Viridiplantae</taxon>
        <taxon>Streptophyta</taxon>
        <taxon>Embryophyta</taxon>
        <taxon>Tracheophyta</taxon>
        <taxon>Spermatophyta</taxon>
        <taxon>Magnoliopsida</taxon>
        <taxon>eudicotyledons</taxon>
        <taxon>Gunneridae</taxon>
        <taxon>Pentapetalae</taxon>
        <taxon>rosids</taxon>
        <taxon>malvids</taxon>
        <taxon>Sapindales</taxon>
        <taxon>Sapindaceae</taxon>
        <taxon>Hippocastanoideae</taxon>
        <taxon>Acereae</taxon>
        <taxon>Acer</taxon>
    </lineage>
</organism>
<gene>
    <name evidence="2" type="ORF">LWI28_003144</name>
</gene>
<protein>
    <submittedName>
        <fullName evidence="2">Uncharacterized protein</fullName>
    </submittedName>
</protein>
<accession>A0AAD5JC98</accession>
<keyword evidence="1" id="KW-1133">Transmembrane helix</keyword>
<dbReference type="AlphaFoldDB" id="A0AAD5JC98"/>